<protein>
    <submittedName>
        <fullName evidence="4">N-methylhydantoinase A</fullName>
    </submittedName>
</protein>
<dbReference type="Pfam" id="PF05378">
    <property type="entry name" value="Hydant_A_N"/>
    <property type="match status" value="1"/>
</dbReference>
<dbReference type="GO" id="GO:0005829">
    <property type="term" value="C:cytosol"/>
    <property type="evidence" value="ECO:0007669"/>
    <property type="project" value="TreeGrafter"/>
</dbReference>
<dbReference type="InterPro" id="IPR043129">
    <property type="entry name" value="ATPase_NBD"/>
</dbReference>
<dbReference type="Pfam" id="PF01968">
    <property type="entry name" value="Hydantoinase_A"/>
    <property type="match status" value="1"/>
</dbReference>
<dbReference type="EMBL" id="FSRM01000002">
    <property type="protein sequence ID" value="SIO53756.1"/>
    <property type="molecule type" value="Genomic_DNA"/>
</dbReference>
<dbReference type="InterPro" id="IPR049517">
    <property type="entry name" value="ACX-like_C"/>
</dbReference>
<dbReference type="GO" id="GO:0006749">
    <property type="term" value="P:glutathione metabolic process"/>
    <property type="evidence" value="ECO:0007669"/>
    <property type="project" value="TreeGrafter"/>
</dbReference>
<evidence type="ECO:0000259" key="2">
    <source>
        <dbReference type="Pfam" id="PF05378"/>
    </source>
</evidence>
<sequence>MSSGSAVTANEGSVTIRAGVDIGGTFTDVALECGTTLYSAKVLTDYAQPERAIVEAMRRATAQAGIAMNQVQAIVHGTTLATNALIERRGAYTAFITSDGFRDVIEMRTESRFDQYDLGITLPKPLVPRQDRLTLRGRMSASGAELVPLDEKQLDGIIGHIRHAGYESVAVGLMHSYINPAHERRVRERLLEAMPSLAVSLSCEVSPQIREYERFNTVCANAFVLPLMSSYLNRLAGSLREAGVDCPIYMIHSGGGLMSLRSAAALPVRLLESGPAGGAIYASHVAARFGLGRVLSFDMGGTTAKICLIEQQRPKTARTFEVARTYRFKKGSGMPISIPVIEMVEIGAGGGSIAHVDELRQVRVGPESAGSEPGPACYGRGGERPTVTDADLLLGKLDPARFAGGSMRLFADAARVAVDDHIVRMSHHLTADTAGEEASSHTPESRIVDAAFAVAEVVDENMANAARVHAVENGCELDTYTMIAYGGAAPLHAGRICEKLGIRQFLVPPGAGVGSAIGFLRAPFGYESLRSNVMRLDRFDADAVNALIEDMAAEVTAFVRETGYEGPAHRTLRAYMRYAGQGWEIPVDVSVERFVGEGVPALRESFEKAYLTLFGHTVAGLDAEVVSWALQLRTDVAEPERMSIAKGNPSGLSRESQPVERRLVFDAQSGRFHDCAIYDRESLQVGERLAGPAIIAERETSTLVPPRFSVILQHDGCLLVDRNEGVA</sequence>
<dbReference type="AlphaFoldDB" id="A0A1N6KBQ0"/>
<dbReference type="PANTHER" id="PTHR11365:SF23">
    <property type="entry name" value="HYPOTHETICAL 5-OXOPROLINASE (EUROFUNG)-RELATED"/>
    <property type="match status" value="1"/>
</dbReference>
<dbReference type="SUPFAM" id="SSF53067">
    <property type="entry name" value="Actin-like ATPase domain"/>
    <property type="match status" value="1"/>
</dbReference>
<gene>
    <name evidence="4" type="ORF">SAMN05444168_6641</name>
</gene>
<reference evidence="4 5" key="1">
    <citation type="submission" date="2016-11" db="EMBL/GenBank/DDBJ databases">
        <authorList>
            <person name="Jaros S."/>
            <person name="Januszkiewicz K."/>
            <person name="Wedrychowicz H."/>
        </authorList>
    </citation>
    <scope>NUCLEOTIDE SEQUENCE [LARGE SCALE GENOMIC DNA]</scope>
    <source>
        <strain evidence="4 5">GAS86</strain>
    </source>
</reference>
<dbReference type="InterPro" id="IPR002821">
    <property type="entry name" value="Hydantoinase_A"/>
</dbReference>
<feature type="domain" description="Acetophenone carboxylase-like C-terminal" evidence="3">
    <location>
        <begin position="543"/>
        <end position="713"/>
    </location>
</feature>
<feature type="domain" description="Hydantoinase/oxoprolinase N-terminal" evidence="2">
    <location>
        <begin position="18"/>
        <end position="192"/>
    </location>
</feature>
<feature type="domain" description="Hydantoinase A/oxoprolinase" evidence="1">
    <location>
        <begin position="214"/>
        <end position="522"/>
    </location>
</feature>
<dbReference type="GO" id="GO:0017168">
    <property type="term" value="F:5-oxoprolinase (ATP-hydrolyzing) activity"/>
    <property type="evidence" value="ECO:0007669"/>
    <property type="project" value="TreeGrafter"/>
</dbReference>
<organism evidence="4 5">
    <name type="scientific">Paraburkholderia phenazinium</name>
    <dbReference type="NCBI Taxonomy" id="60549"/>
    <lineage>
        <taxon>Bacteria</taxon>
        <taxon>Pseudomonadati</taxon>
        <taxon>Pseudomonadota</taxon>
        <taxon>Betaproteobacteria</taxon>
        <taxon>Burkholderiales</taxon>
        <taxon>Burkholderiaceae</taxon>
        <taxon>Paraburkholderia</taxon>
    </lineage>
</organism>
<dbReference type="InterPro" id="IPR008040">
    <property type="entry name" value="Hydant_A_N"/>
</dbReference>
<dbReference type="InterPro" id="IPR045079">
    <property type="entry name" value="Oxoprolinase-like"/>
</dbReference>
<dbReference type="Proteomes" id="UP000184693">
    <property type="component" value="Unassembled WGS sequence"/>
</dbReference>
<evidence type="ECO:0000259" key="3">
    <source>
        <dbReference type="Pfam" id="PF19278"/>
    </source>
</evidence>
<name>A0A1N6KBQ0_9BURK</name>
<evidence type="ECO:0000313" key="5">
    <source>
        <dbReference type="Proteomes" id="UP000184693"/>
    </source>
</evidence>
<evidence type="ECO:0000313" key="4">
    <source>
        <dbReference type="EMBL" id="SIO53756.1"/>
    </source>
</evidence>
<proteinExistence type="predicted"/>
<accession>A0A1N6KBQ0</accession>
<dbReference type="OrthoDB" id="9768323at2"/>
<dbReference type="PANTHER" id="PTHR11365">
    <property type="entry name" value="5-OXOPROLINASE RELATED"/>
    <property type="match status" value="1"/>
</dbReference>
<evidence type="ECO:0000259" key="1">
    <source>
        <dbReference type="Pfam" id="PF01968"/>
    </source>
</evidence>
<dbReference type="Pfam" id="PF19278">
    <property type="entry name" value="Hydant_A_C"/>
    <property type="match status" value="1"/>
</dbReference>